<proteinExistence type="predicted"/>
<evidence type="ECO:0000313" key="2">
    <source>
        <dbReference type="WBParaSite" id="JU765_v2.g3437.t1"/>
    </source>
</evidence>
<organism evidence="1 2">
    <name type="scientific">Panagrolaimus sp. JU765</name>
    <dbReference type="NCBI Taxonomy" id="591449"/>
    <lineage>
        <taxon>Eukaryota</taxon>
        <taxon>Metazoa</taxon>
        <taxon>Ecdysozoa</taxon>
        <taxon>Nematoda</taxon>
        <taxon>Chromadorea</taxon>
        <taxon>Rhabditida</taxon>
        <taxon>Tylenchina</taxon>
        <taxon>Panagrolaimomorpha</taxon>
        <taxon>Panagrolaimoidea</taxon>
        <taxon>Panagrolaimidae</taxon>
        <taxon>Panagrolaimus</taxon>
    </lineage>
</organism>
<dbReference type="Proteomes" id="UP000887576">
    <property type="component" value="Unplaced"/>
</dbReference>
<name>A0AC34R503_9BILA</name>
<reference evidence="2" key="1">
    <citation type="submission" date="2022-11" db="UniProtKB">
        <authorList>
            <consortium name="WormBaseParasite"/>
        </authorList>
    </citation>
    <scope>IDENTIFICATION</scope>
</reference>
<evidence type="ECO:0000313" key="1">
    <source>
        <dbReference type="Proteomes" id="UP000887576"/>
    </source>
</evidence>
<protein>
    <submittedName>
        <fullName evidence="2">Uncharacterized protein</fullName>
    </submittedName>
</protein>
<dbReference type="WBParaSite" id="JU765_v2.g3437.t1">
    <property type="protein sequence ID" value="JU765_v2.g3437.t1"/>
    <property type="gene ID" value="JU765_v2.g3437"/>
</dbReference>
<accession>A0AC34R503</accession>
<sequence length="39" mass="4432">MEVTNNPTNGEEESNEQENKHWWLGLIISIIAHVANSLL</sequence>